<dbReference type="STRING" id="263475.AMD00_00600"/>
<sequence length="218" mass="25735">MDLKVNKNYIWVYFITFFALWCIRELLLVQYLDLMDSVPRAITSAVIKVVIWIIPVLLLVKVMEKEVPLSYLGLRQNFRNGLKWTGWASLVFISYFVILNFTILDNNVDFRIGFNEWLNTILLVGITEEIVFRGFLLRKLMDSFKFWIANTITSLLFISIHFPIWFYKGLFEFPYILTTSLTVFILSIIFGYVYKKSGSLWSVIVIHSLYNLLVSLFY</sequence>
<dbReference type="Pfam" id="PF02517">
    <property type="entry name" value="Rce1-like"/>
    <property type="match status" value="1"/>
</dbReference>
<dbReference type="GO" id="GO:0004175">
    <property type="term" value="F:endopeptidase activity"/>
    <property type="evidence" value="ECO:0007669"/>
    <property type="project" value="UniProtKB-ARBA"/>
</dbReference>
<dbReference type="PANTHER" id="PTHR39430:SF1">
    <property type="entry name" value="PROTEASE"/>
    <property type="match status" value="1"/>
</dbReference>
<keyword evidence="1" id="KW-0812">Transmembrane</keyword>
<feature type="transmembrane region" description="Helical" evidence="1">
    <location>
        <begin position="9"/>
        <end position="29"/>
    </location>
</feature>
<feature type="transmembrane region" description="Helical" evidence="1">
    <location>
        <begin position="41"/>
        <end position="63"/>
    </location>
</feature>
<name>A0A0M0LJ03_9BACL</name>
<dbReference type="EMBL" id="LILB01000001">
    <property type="protein sequence ID" value="KOO51050.1"/>
    <property type="molecule type" value="Genomic_DNA"/>
</dbReference>
<feature type="domain" description="CAAX prenyl protease 2/Lysostaphin resistance protein A-like" evidence="2">
    <location>
        <begin position="117"/>
        <end position="213"/>
    </location>
</feature>
<keyword evidence="1" id="KW-0472">Membrane</keyword>
<feature type="transmembrane region" description="Helical" evidence="1">
    <location>
        <begin position="116"/>
        <end position="135"/>
    </location>
</feature>
<accession>A0A0M0LJ03</accession>
<feature type="transmembrane region" description="Helical" evidence="1">
    <location>
        <begin position="173"/>
        <end position="193"/>
    </location>
</feature>
<evidence type="ECO:0000259" key="2">
    <source>
        <dbReference type="Pfam" id="PF02517"/>
    </source>
</evidence>
<evidence type="ECO:0000313" key="3">
    <source>
        <dbReference type="EMBL" id="KOO51050.1"/>
    </source>
</evidence>
<dbReference type="InterPro" id="IPR003675">
    <property type="entry name" value="Rce1/LyrA-like_dom"/>
</dbReference>
<proteinExistence type="predicted"/>
<keyword evidence="4" id="KW-1185">Reference proteome</keyword>
<reference evidence="4" key="1">
    <citation type="submission" date="2015-08" db="EMBL/GenBank/DDBJ databases">
        <title>Fjat-10028 dsm 16317.</title>
        <authorList>
            <person name="Liu B."/>
            <person name="Wang J."/>
            <person name="Zhu Y."/>
            <person name="Liu G."/>
            <person name="Chen Q."/>
            <person name="Chen Z."/>
            <person name="Lan J."/>
            <person name="Che J."/>
            <person name="Ge C."/>
            <person name="Shi H."/>
            <person name="Pan Z."/>
            <person name="Liu X."/>
        </authorList>
    </citation>
    <scope>NUCLEOTIDE SEQUENCE [LARGE SCALE GENOMIC DNA]</scope>
    <source>
        <strain evidence="4">DSM 16317</strain>
    </source>
</reference>
<comment type="caution">
    <text evidence="3">The sequence shown here is derived from an EMBL/GenBank/DDBJ whole genome shotgun (WGS) entry which is preliminary data.</text>
</comment>
<evidence type="ECO:0000313" key="4">
    <source>
        <dbReference type="Proteomes" id="UP000036867"/>
    </source>
</evidence>
<dbReference type="PANTHER" id="PTHR39430">
    <property type="entry name" value="MEMBRANE-ASSOCIATED PROTEASE-RELATED"/>
    <property type="match status" value="1"/>
</dbReference>
<gene>
    <name evidence="3" type="ORF">AMD00_00600</name>
</gene>
<evidence type="ECO:0000256" key="1">
    <source>
        <dbReference type="SAM" id="Phobius"/>
    </source>
</evidence>
<feature type="transmembrane region" description="Helical" evidence="1">
    <location>
        <begin position="84"/>
        <end position="104"/>
    </location>
</feature>
<feature type="transmembrane region" description="Helical" evidence="1">
    <location>
        <begin position="200"/>
        <end position="217"/>
    </location>
</feature>
<dbReference type="Proteomes" id="UP000036867">
    <property type="component" value="Unassembled WGS sequence"/>
</dbReference>
<dbReference type="GO" id="GO:0080120">
    <property type="term" value="P:CAAX-box protein maturation"/>
    <property type="evidence" value="ECO:0007669"/>
    <property type="project" value="UniProtKB-ARBA"/>
</dbReference>
<keyword evidence="1" id="KW-1133">Transmembrane helix</keyword>
<dbReference type="PATRIC" id="fig|263475.3.peg.420"/>
<protein>
    <recommendedName>
        <fullName evidence="2">CAAX prenyl protease 2/Lysostaphin resistance protein A-like domain-containing protein</fullName>
    </recommendedName>
</protein>
<dbReference type="AlphaFoldDB" id="A0A0M0LJ03"/>
<feature type="transmembrane region" description="Helical" evidence="1">
    <location>
        <begin position="147"/>
        <end position="167"/>
    </location>
</feature>
<organism evidence="3 4">
    <name type="scientific">Viridibacillus arvi</name>
    <dbReference type="NCBI Taxonomy" id="263475"/>
    <lineage>
        <taxon>Bacteria</taxon>
        <taxon>Bacillati</taxon>
        <taxon>Bacillota</taxon>
        <taxon>Bacilli</taxon>
        <taxon>Bacillales</taxon>
        <taxon>Caryophanaceae</taxon>
        <taxon>Viridibacillus</taxon>
    </lineage>
</organism>